<feature type="domain" description="Ice-binding protein C-terminal" evidence="1">
    <location>
        <begin position="53"/>
        <end position="77"/>
    </location>
</feature>
<dbReference type="AlphaFoldDB" id="A0A5B8CVK9"/>
<keyword evidence="3" id="KW-1185">Reference proteome</keyword>
<proteinExistence type="predicted"/>
<dbReference type="KEGG" id="mmec:FIU01_07330"/>
<dbReference type="Proteomes" id="UP000311008">
    <property type="component" value="Chromosome"/>
</dbReference>
<dbReference type="NCBIfam" id="TIGR02595">
    <property type="entry name" value="PEP_CTERM"/>
    <property type="match status" value="1"/>
</dbReference>
<accession>A0A5B8CVK9</accession>
<protein>
    <submittedName>
        <fullName evidence="2">PEP-CTERM sorting domain-containing protein</fullName>
    </submittedName>
</protein>
<reference evidence="3" key="1">
    <citation type="journal article" date="2019" name="ISME J.">
        <title>Evolution in action: habitat transition from sediment to the pelagial leads to genome streamlining in Methylophilaceae.</title>
        <authorList>
            <person name="Salcher M."/>
            <person name="Schaefle D."/>
            <person name="Kaspar M."/>
            <person name="Neuenschwander S.M."/>
            <person name="Ghai R."/>
        </authorList>
    </citation>
    <scope>NUCLEOTIDE SEQUENCE [LARGE SCALE GENOMIC DNA]</scope>
    <source>
        <strain evidence="3">MMS-M-51</strain>
    </source>
</reference>
<organism evidence="2 3">
    <name type="scientific">Methylophilus medardicus</name>
    <dbReference type="NCBI Taxonomy" id="2588534"/>
    <lineage>
        <taxon>Bacteria</taxon>
        <taxon>Pseudomonadati</taxon>
        <taxon>Pseudomonadota</taxon>
        <taxon>Betaproteobacteria</taxon>
        <taxon>Nitrosomonadales</taxon>
        <taxon>Methylophilaceae</taxon>
        <taxon>Methylophilus</taxon>
    </lineage>
</organism>
<name>A0A5B8CVK9_9PROT</name>
<dbReference type="Pfam" id="PF07589">
    <property type="entry name" value="PEP-CTERM"/>
    <property type="match status" value="1"/>
</dbReference>
<gene>
    <name evidence="2" type="ORF">FIU01_07330</name>
</gene>
<sequence>MVGILDLHSGTDQVYFSELFGTYDRYWFARYAQYGSQETGSWLLVSNYTLPISVPEPSHSLMLLAGLGLLGVAVRRKA</sequence>
<evidence type="ECO:0000313" key="3">
    <source>
        <dbReference type="Proteomes" id="UP000311008"/>
    </source>
</evidence>
<evidence type="ECO:0000259" key="1">
    <source>
        <dbReference type="Pfam" id="PF07589"/>
    </source>
</evidence>
<evidence type="ECO:0000313" key="2">
    <source>
        <dbReference type="EMBL" id="QDC45371.1"/>
    </source>
</evidence>
<dbReference type="InterPro" id="IPR013424">
    <property type="entry name" value="Ice-binding_C"/>
</dbReference>
<dbReference type="EMBL" id="CP040946">
    <property type="protein sequence ID" value="QDC45371.1"/>
    <property type="molecule type" value="Genomic_DNA"/>
</dbReference>